<evidence type="ECO:0000313" key="9">
    <source>
        <dbReference type="EMBL" id="KAK4157168.1"/>
    </source>
</evidence>
<protein>
    <recommendedName>
        <fullName evidence="8">Rhodopsin domain-containing protein</fullName>
    </recommendedName>
</protein>
<feature type="compositionally biased region" description="Low complexity" evidence="6">
    <location>
        <begin position="375"/>
        <end position="388"/>
    </location>
</feature>
<evidence type="ECO:0000256" key="6">
    <source>
        <dbReference type="SAM" id="MobiDB-lite"/>
    </source>
</evidence>
<feature type="region of interest" description="Disordered" evidence="6">
    <location>
        <begin position="340"/>
        <end position="407"/>
    </location>
</feature>
<feature type="transmembrane region" description="Helical" evidence="7">
    <location>
        <begin position="108"/>
        <end position="127"/>
    </location>
</feature>
<name>A0AAN6VSV3_9PEZI</name>
<organism evidence="9 10">
    <name type="scientific">Chaetomidium leptoderma</name>
    <dbReference type="NCBI Taxonomy" id="669021"/>
    <lineage>
        <taxon>Eukaryota</taxon>
        <taxon>Fungi</taxon>
        <taxon>Dikarya</taxon>
        <taxon>Ascomycota</taxon>
        <taxon>Pezizomycotina</taxon>
        <taxon>Sordariomycetes</taxon>
        <taxon>Sordariomycetidae</taxon>
        <taxon>Sordariales</taxon>
        <taxon>Chaetomiaceae</taxon>
        <taxon>Chaetomidium</taxon>
    </lineage>
</organism>
<evidence type="ECO:0000256" key="4">
    <source>
        <dbReference type="ARBA" id="ARBA00023136"/>
    </source>
</evidence>
<reference evidence="9" key="2">
    <citation type="submission" date="2023-05" db="EMBL/GenBank/DDBJ databases">
        <authorList>
            <consortium name="Lawrence Berkeley National Laboratory"/>
            <person name="Steindorff A."/>
            <person name="Hensen N."/>
            <person name="Bonometti L."/>
            <person name="Westerberg I."/>
            <person name="Brannstrom I.O."/>
            <person name="Guillou S."/>
            <person name="Cros-Aarteil S."/>
            <person name="Calhoun S."/>
            <person name="Haridas S."/>
            <person name="Kuo A."/>
            <person name="Mondo S."/>
            <person name="Pangilinan J."/>
            <person name="Riley R."/>
            <person name="Labutti K."/>
            <person name="Andreopoulos B."/>
            <person name="Lipzen A."/>
            <person name="Chen C."/>
            <person name="Yanf M."/>
            <person name="Daum C."/>
            <person name="Ng V."/>
            <person name="Clum A."/>
            <person name="Ohm R."/>
            <person name="Martin F."/>
            <person name="Silar P."/>
            <person name="Natvig D."/>
            <person name="Lalanne C."/>
            <person name="Gautier V."/>
            <person name="Ament-Velasquez S.L."/>
            <person name="Kruys A."/>
            <person name="Hutchinson M.I."/>
            <person name="Powell A.J."/>
            <person name="Barry K."/>
            <person name="Miller A.N."/>
            <person name="Grigoriev I.V."/>
            <person name="Debuchy R."/>
            <person name="Gladieux P."/>
            <person name="Thoren M.H."/>
            <person name="Johannesson H."/>
        </authorList>
    </citation>
    <scope>NUCLEOTIDE SEQUENCE</scope>
    <source>
        <strain evidence="9">CBS 538.74</strain>
    </source>
</reference>
<accession>A0AAN6VSV3</accession>
<feature type="region of interest" description="Disordered" evidence="6">
    <location>
        <begin position="291"/>
        <end position="325"/>
    </location>
</feature>
<feature type="compositionally biased region" description="Gly residues" evidence="6">
    <location>
        <begin position="308"/>
        <end position="317"/>
    </location>
</feature>
<comment type="similarity">
    <text evidence="5">Belongs to the SAT4 family.</text>
</comment>
<evidence type="ECO:0000259" key="8">
    <source>
        <dbReference type="Pfam" id="PF20684"/>
    </source>
</evidence>
<comment type="caution">
    <text evidence="9">The sequence shown here is derived from an EMBL/GenBank/DDBJ whole genome shotgun (WGS) entry which is preliminary data.</text>
</comment>
<evidence type="ECO:0000256" key="2">
    <source>
        <dbReference type="ARBA" id="ARBA00022692"/>
    </source>
</evidence>
<feature type="compositionally biased region" description="Polar residues" evidence="6">
    <location>
        <begin position="396"/>
        <end position="407"/>
    </location>
</feature>
<feature type="domain" description="Rhodopsin" evidence="8">
    <location>
        <begin position="43"/>
        <end position="280"/>
    </location>
</feature>
<evidence type="ECO:0000256" key="3">
    <source>
        <dbReference type="ARBA" id="ARBA00022989"/>
    </source>
</evidence>
<gene>
    <name evidence="9" type="ORF">C8A00DRAFT_11927</name>
</gene>
<reference evidence="9" key="1">
    <citation type="journal article" date="2023" name="Mol. Phylogenet. Evol.">
        <title>Genome-scale phylogeny and comparative genomics of the fungal order Sordariales.</title>
        <authorList>
            <person name="Hensen N."/>
            <person name="Bonometti L."/>
            <person name="Westerberg I."/>
            <person name="Brannstrom I.O."/>
            <person name="Guillou S."/>
            <person name="Cros-Aarteil S."/>
            <person name="Calhoun S."/>
            <person name="Haridas S."/>
            <person name="Kuo A."/>
            <person name="Mondo S."/>
            <person name="Pangilinan J."/>
            <person name="Riley R."/>
            <person name="LaButti K."/>
            <person name="Andreopoulos B."/>
            <person name="Lipzen A."/>
            <person name="Chen C."/>
            <person name="Yan M."/>
            <person name="Daum C."/>
            <person name="Ng V."/>
            <person name="Clum A."/>
            <person name="Steindorff A."/>
            <person name="Ohm R.A."/>
            <person name="Martin F."/>
            <person name="Silar P."/>
            <person name="Natvig D.O."/>
            <person name="Lalanne C."/>
            <person name="Gautier V."/>
            <person name="Ament-Velasquez S.L."/>
            <person name="Kruys A."/>
            <person name="Hutchinson M.I."/>
            <person name="Powell A.J."/>
            <person name="Barry K."/>
            <person name="Miller A.N."/>
            <person name="Grigoriev I.V."/>
            <person name="Debuchy R."/>
            <person name="Gladieux P."/>
            <person name="Hiltunen Thoren M."/>
            <person name="Johannesson H."/>
        </authorList>
    </citation>
    <scope>NUCLEOTIDE SEQUENCE</scope>
    <source>
        <strain evidence="9">CBS 538.74</strain>
    </source>
</reference>
<dbReference type="Proteomes" id="UP001302745">
    <property type="component" value="Unassembled WGS sequence"/>
</dbReference>
<sequence>MQSTDPPPGNPPGLISNPSETRQANIIACAVITWAIGAIFVGLRFYARGYLLRNVIGVEDWLMVVALVFSAATSAGAVEQAVYGHGKHALDIDPNVVVAMSRAGWYSIIWYMLSLLATKASILLLYLRVLSFRHSRYVVYALLAMVIVANGIFSLSLVFTACKPLHAFWDPVPDAWCRPQRDFFINTGLHIATDVLMYVLPLPVIVRLRVELRQKLALYGILALGFFVCAISMIRFFQLTLQNSWLDYPYEGVSISYLNGIELNAAIACACCMTLRPLMHKLFPHLWSARGSSDGNGRGRRPDVELGPAGGPGGGAGALDNTLAPPTIGSKPLRIARARENDLDNSQLLSRDDDEFSGGGGGRDDKQSIRTETDGGSFAEAGSGSGRAWTPREPTPISTLGRNAAHT</sequence>
<dbReference type="EMBL" id="MU856854">
    <property type="protein sequence ID" value="KAK4157168.1"/>
    <property type="molecule type" value="Genomic_DNA"/>
</dbReference>
<evidence type="ECO:0000256" key="5">
    <source>
        <dbReference type="ARBA" id="ARBA00038359"/>
    </source>
</evidence>
<keyword evidence="10" id="KW-1185">Reference proteome</keyword>
<dbReference type="PANTHER" id="PTHR33048:SF47">
    <property type="entry name" value="INTEGRAL MEMBRANE PROTEIN-RELATED"/>
    <property type="match status" value="1"/>
</dbReference>
<comment type="subcellular location">
    <subcellularLocation>
        <location evidence="1">Membrane</location>
        <topology evidence="1">Multi-pass membrane protein</topology>
    </subcellularLocation>
</comment>
<feature type="transmembrane region" description="Helical" evidence="7">
    <location>
        <begin position="139"/>
        <end position="161"/>
    </location>
</feature>
<evidence type="ECO:0000313" key="10">
    <source>
        <dbReference type="Proteomes" id="UP001302745"/>
    </source>
</evidence>
<evidence type="ECO:0000256" key="7">
    <source>
        <dbReference type="SAM" id="Phobius"/>
    </source>
</evidence>
<dbReference type="InterPro" id="IPR049326">
    <property type="entry name" value="Rhodopsin_dom_fungi"/>
</dbReference>
<feature type="transmembrane region" description="Helical" evidence="7">
    <location>
        <begin position="216"/>
        <end position="237"/>
    </location>
</feature>
<proteinExistence type="inferred from homology"/>
<dbReference type="InterPro" id="IPR052337">
    <property type="entry name" value="SAT4-like"/>
</dbReference>
<evidence type="ECO:0000256" key="1">
    <source>
        <dbReference type="ARBA" id="ARBA00004141"/>
    </source>
</evidence>
<keyword evidence="3 7" id="KW-1133">Transmembrane helix</keyword>
<dbReference type="Pfam" id="PF20684">
    <property type="entry name" value="Fung_rhodopsin"/>
    <property type="match status" value="1"/>
</dbReference>
<keyword evidence="4 7" id="KW-0472">Membrane</keyword>
<feature type="transmembrane region" description="Helical" evidence="7">
    <location>
        <begin position="58"/>
        <end position="78"/>
    </location>
</feature>
<dbReference type="PANTHER" id="PTHR33048">
    <property type="entry name" value="PTH11-LIKE INTEGRAL MEMBRANE PROTEIN (AFU_ORTHOLOGUE AFUA_5G11245)"/>
    <property type="match status" value="1"/>
</dbReference>
<dbReference type="AlphaFoldDB" id="A0AAN6VSV3"/>
<keyword evidence="2 7" id="KW-0812">Transmembrane</keyword>
<dbReference type="GO" id="GO:0016020">
    <property type="term" value="C:membrane"/>
    <property type="evidence" value="ECO:0007669"/>
    <property type="project" value="UniProtKB-SubCell"/>
</dbReference>
<feature type="transmembrane region" description="Helical" evidence="7">
    <location>
        <begin position="24"/>
        <end position="46"/>
    </location>
</feature>
<feature type="compositionally biased region" description="Basic and acidic residues" evidence="6">
    <location>
        <begin position="362"/>
        <end position="373"/>
    </location>
</feature>
<feature type="transmembrane region" description="Helical" evidence="7">
    <location>
        <begin position="183"/>
        <end position="204"/>
    </location>
</feature>